<feature type="domain" description="Retrotransposon gag" evidence="2">
    <location>
        <begin position="2"/>
        <end position="60"/>
    </location>
</feature>
<sequence length="171" mass="19854">MWLDSQPVNLINTWDELESRFLAKYFILRKTMKLQMEITNFHHLEGESLYEVWERFKFMLHWLQLQTFYNGIDRNLRSSLDGVSVGVFMSKTYVEGFQLIKDVVINFYMWLTERFTYRAKKPIVNAIGSETISNKSFRGGIILTLTPTIQGGEITPTLSGEGTKGDPPSKE</sequence>
<accession>A0A5B6WGZ2</accession>
<name>A0A5B6WGZ2_9ROSI</name>
<dbReference type="EMBL" id="SMMG02000003">
    <property type="protein sequence ID" value="KAA3480448.1"/>
    <property type="molecule type" value="Genomic_DNA"/>
</dbReference>
<feature type="region of interest" description="Disordered" evidence="1">
    <location>
        <begin position="152"/>
        <end position="171"/>
    </location>
</feature>
<gene>
    <name evidence="3" type="ORF">EPI10_020874</name>
</gene>
<organism evidence="3 4">
    <name type="scientific">Gossypium australe</name>
    <dbReference type="NCBI Taxonomy" id="47621"/>
    <lineage>
        <taxon>Eukaryota</taxon>
        <taxon>Viridiplantae</taxon>
        <taxon>Streptophyta</taxon>
        <taxon>Embryophyta</taxon>
        <taxon>Tracheophyta</taxon>
        <taxon>Spermatophyta</taxon>
        <taxon>Magnoliopsida</taxon>
        <taxon>eudicotyledons</taxon>
        <taxon>Gunneridae</taxon>
        <taxon>Pentapetalae</taxon>
        <taxon>rosids</taxon>
        <taxon>malvids</taxon>
        <taxon>Malvales</taxon>
        <taxon>Malvaceae</taxon>
        <taxon>Malvoideae</taxon>
        <taxon>Gossypium</taxon>
    </lineage>
</organism>
<evidence type="ECO:0000313" key="4">
    <source>
        <dbReference type="Proteomes" id="UP000325315"/>
    </source>
</evidence>
<dbReference type="AlphaFoldDB" id="A0A5B6WGZ2"/>
<keyword evidence="4" id="KW-1185">Reference proteome</keyword>
<dbReference type="PANTHER" id="PTHR33223:SF11">
    <property type="entry name" value="ELEMENT PROTEIN, PUTATIVE-RELATED"/>
    <property type="match status" value="1"/>
</dbReference>
<dbReference type="PANTHER" id="PTHR33223">
    <property type="entry name" value="CCHC-TYPE DOMAIN-CONTAINING PROTEIN"/>
    <property type="match status" value="1"/>
</dbReference>
<evidence type="ECO:0000313" key="3">
    <source>
        <dbReference type="EMBL" id="KAA3480448.1"/>
    </source>
</evidence>
<dbReference type="Proteomes" id="UP000325315">
    <property type="component" value="Unassembled WGS sequence"/>
</dbReference>
<dbReference type="Pfam" id="PF03732">
    <property type="entry name" value="Retrotrans_gag"/>
    <property type="match status" value="1"/>
</dbReference>
<comment type="caution">
    <text evidence="3">The sequence shown here is derived from an EMBL/GenBank/DDBJ whole genome shotgun (WGS) entry which is preliminary data.</text>
</comment>
<proteinExistence type="predicted"/>
<evidence type="ECO:0000256" key="1">
    <source>
        <dbReference type="SAM" id="MobiDB-lite"/>
    </source>
</evidence>
<protein>
    <submittedName>
        <fullName evidence="3">Retrotransposon gag protein</fullName>
    </submittedName>
</protein>
<evidence type="ECO:0000259" key="2">
    <source>
        <dbReference type="Pfam" id="PF03732"/>
    </source>
</evidence>
<reference evidence="4" key="1">
    <citation type="journal article" date="2019" name="Plant Biotechnol. J.">
        <title>Genome sequencing of the Australian wild diploid species Gossypium australe highlights disease resistance and delayed gland morphogenesis.</title>
        <authorList>
            <person name="Cai Y."/>
            <person name="Cai X."/>
            <person name="Wang Q."/>
            <person name="Wang P."/>
            <person name="Zhang Y."/>
            <person name="Cai C."/>
            <person name="Xu Y."/>
            <person name="Wang K."/>
            <person name="Zhou Z."/>
            <person name="Wang C."/>
            <person name="Geng S."/>
            <person name="Li B."/>
            <person name="Dong Q."/>
            <person name="Hou Y."/>
            <person name="Wang H."/>
            <person name="Ai P."/>
            <person name="Liu Z."/>
            <person name="Yi F."/>
            <person name="Sun M."/>
            <person name="An G."/>
            <person name="Cheng J."/>
            <person name="Zhang Y."/>
            <person name="Shi Q."/>
            <person name="Xie Y."/>
            <person name="Shi X."/>
            <person name="Chang Y."/>
            <person name="Huang F."/>
            <person name="Chen Y."/>
            <person name="Hong S."/>
            <person name="Mi L."/>
            <person name="Sun Q."/>
            <person name="Zhang L."/>
            <person name="Zhou B."/>
            <person name="Peng R."/>
            <person name="Zhang X."/>
            <person name="Liu F."/>
        </authorList>
    </citation>
    <scope>NUCLEOTIDE SEQUENCE [LARGE SCALE GENOMIC DNA]</scope>
    <source>
        <strain evidence="4">cv. PA1801</strain>
    </source>
</reference>
<dbReference type="InterPro" id="IPR005162">
    <property type="entry name" value="Retrotrans_gag_dom"/>
</dbReference>